<dbReference type="GO" id="GO:0016787">
    <property type="term" value="F:hydrolase activity"/>
    <property type="evidence" value="ECO:0007669"/>
    <property type="project" value="UniProtKB-KW"/>
</dbReference>
<gene>
    <name evidence="1" type="ORF">FC770_03370</name>
</gene>
<sequence>MDEIVQFVGPWDGQVVATSVHAGHDVRPELRPEMVLDEATRLREEDPYTDRIASVIPSRMVTHRSRFEVDLNRPREEAVYREPDDCWGLDVWRNPPLSKELTERSLAVYDEVYAALGRRLDKVAERGPFVLLDVHSYNHRRDGADGKRAPIGENPEVNVGTGSVNQEIFGPLVDTFCRALSEQVVGGHRVDARENVAFKGRALAWFVHTRYPGVGCVLALEFKKTWMDEWTGELREDHLEELRAALTATVPVLEKSLAELG</sequence>
<dbReference type="OrthoDB" id="9785840at2"/>
<dbReference type="Proteomes" id="UP000307808">
    <property type="component" value="Unassembled WGS sequence"/>
</dbReference>
<reference evidence="1 2" key="1">
    <citation type="submission" date="2019-04" db="EMBL/GenBank/DDBJ databases">
        <authorList>
            <person name="Dong K."/>
        </authorList>
    </citation>
    <scope>NUCLEOTIDE SEQUENCE [LARGE SCALE GENOMIC DNA]</scope>
    <source>
        <strain evidence="2">dk3543</strain>
    </source>
</reference>
<organism evidence="1 2">
    <name type="scientific">Nocardioides jishulii</name>
    <dbReference type="NCBI Taxonomy" id="2575440"/>
    <lineage>
        <taxon>Bacteria</taxon>
        <taxon>Bacillati</taxon>
        <taxon>Actinomycetota</taxon>
        <taxon>Actinomycetes</taxon>
        <taxon>Propionibacteriales</taxon>
        <taxon>Nocardioidaceae</taxon>
        <taxon>Nocardioides</taxon>
    </lineage>
</organism>
<dbReference type="InterPro" id="IPR007709">
    <property type="entry name" value="N-FG_amidohydro"/>
</dbReference>
<evidence type="ECO:0000313" key="2">
    <source>
        <dbReference type="Proteomes" id="UP000307808"/>
    </source>
</evidence>
<keyword evidence="2" id="KW-1185">Reference proteome</keyword>
<dbReference type="EMBL" id="SZPY01000001">
    <property type="protein sequence ID" value="TKI64211.1"/>
    <property type="molecule type" value="Genomic_DNA"/>
</dbReference>
<name>A0A4U2YVP8_9ACTN</name>
<dbReference type="Pfam" id="PF05013">
    <property type="entry name" value="FGase"/>
    <property type="match status" value="1"/>
</dbReference>
<dbReference type="SUPFAM" id="SSF53187">
    <property type="entry name" value="Zn-dependent exopeptidases"/>
    <property type="match status" value="1"/>
</dbReference>
<accession>A0A4U2YVP8</accession>
<dbReference type="AlphaFoldDB" id="A0A4U2YVP8"/>
<proteinExistence type="predicted"/>
<comment type="caution">
    <text evidence="1">The sequence shown here is derived from an EMBL/GenBank/DDBJ whole genome shotgun (WGS) entry which is preliminary data.</text>
</comment>
<dbReference type="RefSeq" id="WP_137064671.1">
    <property type="nucleotide sequence ID" value="NZ_CP040748.1"/>
</dbReference>
<keyword evidence="1" id="KW-0378">Hydrolase</keyword>
<protein>
    <submittedName>
        <fullName evidence="1">N-formylglutamate amidohydrolase</fullName>
    </submittedName>
</protein>
<evidence type="ECO:0000313" key="1">
    <source>
        <dbReference type="EMBL" id="TKI64211.1"/>
    </source>
</evidence>
<dbReference type="Gene3D" id="3.40.630.40">
    <property type="entry name" value="Zn-dependent exopeptidases"/>
    <property type="match status" value="1"/>
</dbReference>